<dbReference type="PANTHER" id="PTHR47150">
    <property type="entry name" value="OS12G0169200 PROTEIN"/>
    <property type="match status" value="1"/>
</dbReference>
<protein>
    <submittedName>
        <fullName evidence="2">Uncharacterized protein</fullName>
    </submittedName>
</protein>
<dbReference type="AlphaFoldDB" id="A0A8T1IE95"/>
<dbReference type="PANTHER" id="PTHR47150:SF5">
    <property type="entry name" value="OS07G0546750 PROTEIN"/>
    <property type="match status" value="1"/>
</dbReference>
<reference evidence="2" key="1">
    <citation type="submission" date="2018-05" db="EMBL/GenBank/DDBJ databases">
        <title>Effector identification in a new, highly contiguous assembly of the strawberry crown rot pathogen Phytophthora cactorum.</title>
        <authorList>
            <person name="Armitage A.D."/>
            <person name="Nellist C.F."/>
            <person name="Bates H."/>
            <person name="Vickerstaff R.J."/>
            <person name="Harrison R.J."/>
        </authorList>
    </citation>
    <scope>NUCLEOTIDE SEQUENCE</scope>
    <source>
        <strain evidence="2">P421</strain>
    </source>
</reference>
<name>A0A8T1IE95_9STRA</name>
<dbReference type="EMBL" id="RCMV01000148">
    <property type="protein sequence ID" value="KAG3223344.1"/>
    <property type="molecule type" value="Genomic_DNA"/>
</dbReference>
<proteinExistence type="predicted"/>
<comment type="caution">
    <text evidence="2">The sequence shown here is derived from an EMBL/GenBank/DDBJ whole genome shotgun (WGS) entry which is preliminary data.</text>
</comment>
<dbReference type="Proteomes" id="UP000760860">
    <property type="component" value="Unassembled WGS sequence"/>
</dbReference>
<dbReference type="Pfam" id="PF04827">
    <property type="entry name" value="Plant_tran"/>
    <property type="match status" value="1"/>
</dbReference>
<evidence type="ECO:0000313" key="2">
    <source>
        <dbReference type="EMBL" id="KAG3223344.1"/>
    </source>
</evidence>
<feature type="region of interest" description="Disordered" evidence="1">
    <location>
        <begin position="34"/>
        <end position="55"/>
    </location>
</feature>
<evidence type="ECO:0000313" key="3">
    <source>
        <dbReference type="Proteomes" id="UP000760860"/>
    </source>
</evidence>
<evidence type="ECO:0000256" key="1">
    <source>
        <dbReference type="SAM" id="MobiDB-lite"/>
    </source>
</evidence>
<dbReference type="InterPro" id="IPR006912">
    <property type="entry name" value="Harbinger_derived_prot"/>
</dbReference>
<organism evidence="2 3">
    <name type="scientific">Phytophthora cactorum</name>
    <dbReference type="NCBI Taxonomy" id="29920"/>
    <lineage>
        <taxon>Eukaryota</taxon>
        <taxon>Sar</taxon>
        <taxon>Stramenopiles</taxon>
        <taxon>Oomycota</taxon>
        <taxon>Peronosporomycetes</taxon>
        <taxon>Peronosporales</taxon>
        <taxon>Peronosporaceae</taxon>
        <taxon>Phytophthora</taxon>
    </lineage>
</organism>
<accession>A0A8T1IE95</accession>
<gene>
    <name evidence="2" type="ORF">PC129_g5974</name>
</gene>
<sequence>MGNNEEDAFHGFTEETLFGDLDQFEACLDWLHSESDDDEGKRNPGGSKPGKRLNKRRDFKKHYNDHAAQYFCDDPIYDERDFRRRFRMPKSLFWRVFNAVASADPYFEHRRDATGKWGIQPLVKVIAALRVLANALPADAIDEIFGMAESTVCETIHHFADALDRQFSGQYLRQPNEEDVQRLVQRNAERGFIGMLFSIDCMHWEWKSCPRKNIKICC</sequence>
<dbReference type="VEuPathDB" id="FungiDB:PC110_g9827"/>